<keyword evidence="2" id="KW-0812">Transmembrane</keyword>
<evidence type="ECO:0000256" key="2">
    <source>
        <dbReference type="SAM" id="Phobius"/>
    </source>
</evidence>
<name>A0ABW2UW14_9BACI</name>
<keyword evidence="4" id="KW-1185">Reference proteome</keyword>
<evidence type="ECO:0000313" key="3">
    <source>
        <dbReference type="EMBL" id="MFC7748117.1"/>
    </source>
</evidence>
<evidence type="ECO:0000313" key="4">
    <source>
        <dbReference type="Proteomes" id="UP001596620"/>
    </source>
</evidence>
<dbReference type="Proteomes" id="UP001596620">
    <property type="component" value="Unassembled WGS sequence"/>
</dbReference>
<dbReference type="NCBIfam" id="NF041554">
    <property type="entry name" value="SA1362_fam"/>
    <property type="match status" value="1"/>
</dbReference>
<dbReference type="InterPro" id="IPR048110">
    <property type="entry name" value="SA1362/YqhP-like"/>
</dbReference>
<keyword evidence="2" id="KW-1133">Transmembrane helix</keyword>
<accession>A0ABW2UW14</accession>
<feature type="transmembrane region" description="Helical" evidence="2">
    <location>
        <begin position="32"/>
        <end position="55"/>
    </location>
</feature>
<feature type="compositionally biased region" description="Low complexity" evidence="1">
    <location>
        <begin position="74"/>
        <end position="83"/>
    </location>
</feature>
<dbReference type="EMBL" id="JBHTGR010000057">
    <property type="protein sequence ID" value="MFC7748117.1"/>
    <property type="molecule type" value="Genomic_DNA"/>
</dbReference>
<sequence>MANHKGSLVVYVIIGLAVIGVITQLFSNAASFFTTVLTMVGFGVVVSGLLYFLLFRKKQSSNDAKKYKQAVKQSKAKYSQQQQTPPATSKDSQRFGIKRKPTKQKSHLRVIDGSKSKRKNRASF</sequence>
<feature type="compositionally biased region" description="Basic residues" evidence="1">
    <location>
        <begin position="96"/>
        <end position="108"/>
    </location>
</feature>
<protein>
    <submittedName>
        <fullName evidence="3">SA1362 family protein</fullName>
    </submittedName>
</protein>
<feature type="region of interest" description="Disordered" evidence="1">
    <location>
        <begin position="74"/>
        <end position="124"/>
    </location>
</feature>
<comment type="caution">
    <text evidence="3">The sequence shown here is derived from an EMBL/GenBank/DDBJ whole genome shotgun (WGS) entry which is preliminary data.</text>
</comment>
<evidence type="ECO:0000256" key="1">
    <source>
        <dbReference type="SAM" id="MobiDB-lite"/>
    </source>
</evidence>
<dbReference type="RefSeq" id="WP_382361087.1">
    <property type="nucleotide sequence ID" value="NZ_JBHTGR010000057.1"/>
</dbReference>
<organism evidence="3 4">
    <name type="scientific">Lentibacillus kimchii</name>
    <dbReference type="NCBI Taxonomy" id="1542911"/>
    <lineage>
        <taxon>Bacteria</taxon>
        <taxon>Bacillati</taxon>
        <taxon>Bacillota</taxon>
        <taxon>Bacilli</taxon>
        <taxon>Bacillales</taxon>
        <taxon>Bacillaceae</taxon>
        <taxon>Lentibacillus</taxon>
    </lineage>
</organism>
<proteinExistence type="predicted"/>
<reference evidence="4" key="1">
    <citation type="journal article" date="2019" name="Int. J. Syst. Evol. Microbiol.">
        <title>The Global Catalogue of Microorganisms (GCM) 10K type strain sequencing project: providing services to taxonomists for standard genome sequencing and annotation.</title>
        <authorList>
            <consortium name="The Broad Institute Genomics Platform"/>
            <consortium name="The Broad Institute Genome Sequencing Center for Infectious Disease"/>
            <person name="Wu L."/>
            <person name="Ma J."/>
        </authorList>
    </citation>
    <scope>NUCLEOTIDE SEQUENCE [LARGE SCALE GENOMIC DNA]</scope>
    <source>
        <strain evidence="4">JCM 30234</strain>
    </source>
</reference>
<keyword evidence="2" id="KW-0472">Membrane</keyword>
<feature type="transmembrane region" description="Helical" evidence="2">
    <location>
        <begin position="7"/>
        <end position="26"/>
    </location>
</feature>
<gene>
    <name evidence="3" type="ORF">ACFQU8_13080</name>
</gene>